<accession>A0A4S1XB46</accession>
<protein>
    <submittedName>
        <fullName evidence="1">Uncharacterized protein</fullName>
    </submittedName>
</protein>
<keyword evidence="2" id="KW-1185">Reference proteome</keyword>
<evidence type="ECO:0000313" key="2">
    <source>
        <dbReference type="Proteomes" id="UP000306147"/>
    </source>
</evidence>
<sequence>MRAAPDRLVPLAAINGQYCSADRRWCVDLSAPQDQDAQALPIVRAGDAAPPMPPPSETFADETYAVWPRLILLEDGSFLAGVEARTSTAYSGGGGSATELRLFRVTPDGQAVATPVLRVPVAASLMIRACFGERDMRNRRGACHDEYGFSGNIELAGDATNGLPALAYVSEAYAFPRGVSRMADSSANPRLKKSDLVRERDPECSFTRRFRFDAATGSYQPDAPLPECSEYTVP</sequence>
<dbReference type="AlphaFoldDB" id="A0A4S1XB46"/>
<dbReference type="OrthoDB" id="8653499at2"/>
<gene>
    <name evidence="1" type="ORF">E5A73_13755</name>
</gene>
<dbReference type="EMBL" id="SRXT01000005">
    <property type="protein sequence ID" value="TGX52707.1"/>
    <property type="molecule type" value="Genomic_DNA"/>
</dbReference>
<dbReference type="Proteomes" id="UP000306147">
    <property type="component" value="Unassembled WGS sequence"/>
</dbReference>
<proteinExistence type="predicted"/>
<reference evidence="1 2" key="1">
    <citation type="submission" date="2019-04" db="EMBL/GenBank/DDBJ databases">
        <title>Sphingomonas psychrotolerans sp. nov., isolated from soil in the Tianshan Mountains, Xinjiang, China.</title>
        <authorList>
            <person name="Luo Y."/>
            <person name="Sheng H."/>
        </authorList>
    </citation>
    <scope>NUCLEOTIDE SEQUENCE [LARGE SCALE GENOMIC DNA]</scope>
    <source>
        <strain evidence="1 2">ZFGT-11</strain>
    </source>
</reference>
<name>A0A4S1XB46_9SPHN</name>
<evidence type="ECO:0000313" key="1">
    <source>
        <dbReference type="EMBL" id="TGX52707.1"/>
    </source>
</evidence>
<organism evidence="1 2">
    <name type="scientific">Sphingomonas gei</name>
    <dbReference type="NCBI Taxonomy" id="1395960"/>
    <lineage>
        <taxon>Bacteria</taxon>
        <taxon>Pseudomonadati</taxon>
        <taxon>Pseudomonadota</taxon>
        <taxon>Alphaproteobacteria</taxon>
        <taxon>Sphingomonadales</taxon>
        <taxon>Sphingomonadaceae</taxon>
        <taxon>Sphingomonas</taxon>
    </lineage>
</organism>
<comment type="caution">
    <text evidence="1">The sequence shown here is derived from an EMBL/GenBank/DDBJ whole genome shotgun (WGS) entry which is preliminary data.</text>
</comment>